<reference evidence="2" key="1">
    <citation type="journal article" date="2022" name="Mol. Ecol. Resour.">
        <title>The genomes of chicory, endive, great burdock and yacon provide insights into Asteraceae palaeo-polyploidization history and plant inulin production.</title>
        <authorList>
            <person name="Fan W."/>
            <person name="Wang S."/>
            <person name="Wang H."/>
            <person name="Wang A."/>
            <person name="Jiang F."/>
            <person name="Liu H."/>
            <person name="Zhao H."/>
            <person name="Xu D."/>
            <person name="Zhang Y."/>
        </authorList>
    </citation>
    <scope>NUCLEOTIDE SEQUENCE [LARGE SCALE GENOMIC DNA]</scope>
    <source>
        <strain evidence="2">cv. Yunnan</strain>
    </source>
</reference>
<dbReference type="EMBL" id="CM042031">
    <property type="protein sequence ID" value="KAI3783790.1"/>
    <property type="molecule type" value="Genomic_DNA"/>
</dbReference>
<comment type="caution">
    <text evidence="1">The sequence shown here is derived from an EMBL/GenBank/DDBJ whole genome shotgun (WGS) entry which is preliminary data.</text>
</comment>
<keyword evidence="2" id="KW-1185">Reference proteome</keyword>
<accession>A0ACB9GL21</accession>
<name>A0ACB9GL21_9ASTR</name>
<gene>
    <name evidence="1" type="ORF">L1987_42877</name>
</gene>
<evidence type="ECO:0000313" key="2">
    <source>
        <dbReference type="Proteomes" id="UP001056120"/>
    </source>
</evidence>
<sequence length="141" mass="16290">MCSTKPQTSPVFVADKDEDGDWRQKAINENFNMIYSPSLPLIRVNLLFVRSAHQLFIESPDSISHPGCYELVEEFGYIIWWKNGRGWYSTSSSSIYAQRNRRRKISRRPSDGEETQLAVSRHKQSAAATVFSKVNSEFRRV</sequence>
<proteinExistence type="predicted"/>
<organism evidence="1 2">
    <name type="scientific">Smallanthus sonchifolius</name>
    <dbReference type="NCBI Taxonomy" id="185202"/>
    <lineage>
        <taxon>Eukaryota</taxon>
        <taxon>Viridiplantae</taxon>
        <taxon>Streptophyta</taxon>
        <taxon>Embryophyta</taxon>
        <taxon>Tracheophyta</taxon>
        <taxon>Spermatophyta</taxon>
        <taxon>Magnoliopsida</taxon>
        <taxon>eudicotyledons</taxon>
        <taxon>Gunneridae</taxon>
        <taxon>Pentapetalae</taxon>
        <taxon>asterids</taxon>
        <taxon>campanulids</taxon>
        <taxon>Asterales</taxon>
        <taxon>Asteraceae</taxon>
        <taxon>Asteroideae</taxon>
        <taxon>Heliantheae alliance</taxon>
        <taxon>Millerieae</taxon>
        <taxon>Smallanthus</taxon>
    </lineage>
</organism>
<dbReference type="Proteomes" id="UP001056120">
    <property type="component" value="Linkage Group LG14"/>
</dbReference>
<reference evidence="1 2" key="2">
    <citation type="journal article" date="2022" name="Mol. Ecol. Resour.">
        <title>The genomes of chicory, endive, great burdock and yacon provide insights into Asteraceae paleo-polyploidization history and plant inulin production.</title>
        <authorList>
            <person name="Fan W."/>
            <person name="Wang S."/>
            <person name="Wang H."/>
            <person name="Wang A."/>
            <person name="Jiang F."/>
            <person name="Liu H."/>
            <person name="Zhao H."/>
            <person name="Xu D."/>
            <person name="Zhang Y."/>
        </authorList>
    </citation>
    <scope>NUCLEOTIDE SEQUENCE [LARGE SCALE GENOMIC DNA]</scope>
    <source>
        <strain evidence="2">cv. Yunnan</strain>
        <tissue evidence="1">Leaves</tissue>
    </source>
</reference>
<evidence type="ECO:0000313" key="1">
    <source>
        <dbReference type="EMBL" id="KAI3783790.1"/>
    </source>
</evidence>
<protein>
    <submittedName>
        <fullName evidence="1">Uncharacterized protein</fullName>
    </submittedName>
</protein>